<evidence type="ECO:0000256" key="2">
    <source>
        <dbReference type="ARBA" id="ARBA00023125"/>
    </source>
</evidence>
<keyword evidence="2" id="KW-0238">DNA-binding</keyword>
<dbReference type="InterPro" id="IPR010982">
    <property type="entry name" value="Lambda_DNA-bd_dom_sf"/>
</dbReference>
<dbReference type="GO" id="GO:0003700">
    <property type="term" value="F:DNA-binding transcription factor activity"/>
    <property type="evidence" value="ECO:0007669"/>
    <property type="project" value="TreeGrafter"/>
</dbReference>
<comment type="caution">
    <text evidence="5">The sequence shown here is derived from an EMBL/GenBank/DDBJ whole genome shotgun (WGS) entry which is preliminary data.</text>
</comment>
<gene>
    <name evidence="5" type="ORF">DYP60_06095</name>
</gene>
<dbReference type="PANTHER" id="PTHR30146:SF138">
    <property type="entry name" value="TRANSCRIPTIONAL REGULATORY PROTEIN"/>
    <property type="match status" value="1"/>
</dbReference>
<dbReference type="Gene3D" id="3.40.50.2300">
    <property type="match status" value="2"/>
</dbReference>
<evidence type="ECO:0000313" key="5">
    <source>
        <dbReference type="EMBL" id="RFU95194.1"/>
    </source>
</evidence>
<name>A0A372MHH9_9SPIR</name>
<accession>A0A372MHH9</accession>
<dbReference type="Pfam" id="PF00356">
    <property type="entry name" value="LacI"/>
    <property type="match status" value="1"/>
</dbReference>
<dbReference type="InterPro" id="IPR028082">
    <property type="entry name" value="Peripla_BP_I"/>
</dbReference>
<dbReference type="RefSeq" id="WP_117330002.1">
    <property type="nucleotide sequence ID" value="NZ_QUWK01000005.1"/>
</dbReference>
<evidence type="ECO:0000259" key="4">
    <source>
        <dbReference type="PROSITE" id="PS50932"/>
    </source>
</evidence>
<keyword evidence="6" id="KW-1185">Reference proteome</keyword>
<dbReference type="InterPro" id="IPR000843">
    <property type="entry name" value="HTH_LacI"/>
</dbReference>
<dbReference type="Gene3D" id="1.10.260.40">
    <property type="entry name" value="lambda repressor-like DNA-binding domains"/>
    <property type="match status" value="1"/>
</dbReference>
<dbReference type="CDD" id="cd06267">
    <property type="entry name" value="PBP1_LacI_sugar_binding-like"/>
    <property type="match status" value="1"/>
</dbReference>
<dbReference type="Proteomes" id="UP000264002">
    <property type="component" value="Unassembled WGS sequence"/>
</dbReference>
<reference evidence="6" key="1">
    <citation type="submission" date="2018-08" db="EMBL/GenBank/DDBJ databases">
        <authorList>
            <person name="Grouzdev D.S."/>
            <person name="Krutkina M.S."/>
        </authorList>
    </citation>
    <scope>NUCLEOTIDE SEQUENCE [LARGE SCALE GENOMIC DNA]</scope>
    <source>
        <strain evidence="6">4-11</strain>
    </source>
</reference>
<evidence type="ECO:0000256" key="1">
    <source>
        <dbReference type="ARBA" id="ARBA00023015"/>
    </source>
</evidence>
<keyword evidence="1" id="KW-0805">Transcription regulation</keyword>
<evidence type="ECO:0000256" key="3">
    <source>
        <dbReference type="ARBA" id="ARBA00023163"/>
    </source>
</evidence>
<dbReference type="CDD" id="cd01392">
    <property type="entry name" value="HTH_LacI"/>
    <property type="match status" value="1"/>
</dbReference>
<dbReference type="PROSITE" id="PS50932">
    <property type="entry name" value="HTH_LACI_2"/>
    <property type="match status" value="1"/>
</dbReference>
<dbReference type="EMBL" id="QUWK01000005">
    <property type="protein sequence ID" value="RFU95194.1"/>
    <property type="molecule type" value="Genomic_DNA"/>
</dbReference>
<proteinExistence type="predicted"/>
<dbReference type="SUPFAM" id="SSF47413">
    <property type="entry name" value="lambda repressor-like DNA-binding domains"/>
    <property type="match status" value="1"/>
</dbReference>
<dbReference type="SUPFAM" id="SSF53822">
    <property type="entry name" value="Periplasmic binding protein-like I"/>
    <property type="match status" value="1"/>
</dbReference>
<sequence length="331" mass="36092">MGATRDSVAKMAGVSSATVSRVYNNPGQVSPSLAERVLEAARELGYEPNSAAATLRRSGTGTIAFVQFRKEGRPYYWGNMDSFDWFFGRAIKGVQEVLAKSSWQMRFYTVGTQKELEAVAKRCDGILAYDVDTEAEEALFSSIPIPYVLAHHLSGSAEIQNCVKTDNRYGGTLQAEYLTECGVEKPLYITGYLESVTPHAQRLSGFRELYPDVLVLSTTIGKTNAMEGVARQVQNLIDADAIDGIAAVNDIALFSLLLRIKTALPEVGYDASPLFSVYPAPIASIAIQSGELYRRAAEKLLGLLAGNRSGCTTVLPKLIRSLSQQEEEFLP</sequence>
<dbReference type="PANTHER" id="PTHR30146">
    <property type="entry name" value="LACI-RELATED TRANSCRIPTIONAL REPRESSOR"/>
    <property type="match status" value="1"/>
</dbReference>
<organism evidence="5 6">
    <name type="scientific">Sphaerochaeta halotolerans</name>
    <dbReference type="NCBI Taxonomy" id="2293840"/>
    <lineage>
        <taxon>Bacteria</taxon>
        <taxon>Pseudomonadati</taxon>
        <taxon>Spirochaetota</taxon>
        <taxon>Spirochaetia</taxon>
        <taxon>Spirochaetales</taxon>
        <taxon>Sphaerochaetaceae</taxon>
        <taxon>Sphaerochaeta</taxon>
    </lineage>
</organism>
<evidence type="ECO:0000313" key="6">
    <source>
        <dbReference type="Proteomes" id="UP000264002"/>
    </source>
</evidence>
<feature type="domain" description="HTH lacI-type" evidence="4">
    <location>
        <begin position="3"/>
        <end position="57"/>
    </location>
</feature>
<protein>
    <submittedName>
        <fullName evidence="5">LacI family transcriptional regulator</fullName>
    </submittedName>
</protein>
<dbReference type="SMART" id="SM00354">
    <property type="entry name" value="HTH_LACI"/>
    <property type="match status" value="1"/>
</dbReference>
<keyword evidence="3" id="KW-0804">Transcription</keyword>
<dbReference type="GO" id="GO:0000976">
    <property type="term" value="F:transcription cis-regulatory region binding"/>
    <property type="evidence" value="ECO:0007669"/>
    <property type="project" value="TreeGrafter"/>
</dbReference>
<dbReference type="AlphaFoldDB" id="A0A372MHH9"/>
<reference evidence="5 6" key="2">
    <citation type="submission" date="2018-09" db="EMBL/GenBank/DDBJ databases">
        <title>Genome of Sphaerochaeta halotolerans strain 4-11.</title>
        <authorList>
            <person name="Nazina T.N."/>
            <person name="Sokolova D.S."/>
        </authorList>
    </citation>
    <scope>NUCLEOTIDE SEQUENCE [LARGE SCALE GENOMIC DNA]</scope>
    <source>
        <strain evidence="5 6">4-11</strain>
    </source>
</reference>